<dbReference type="InterPro" id="IPR006665">
    <property type="entry name" value="OmpA-like"/>
</dbReference>
<evidence type="ECO:0000256" key="2">
    <source>
        <dbReference type="ARBA" id="ARBA00023136"/>
    </source>
</evidence>
<keyword evidence="2 4" id="KW-0472">Membrane</keyword>
<proteinExistence type="predicted"/>
<sequence>MKRLLILLFFIATTASAQHKFTQFSLRGGLDLGHKYNMPPTVKMPLAGFNAGFSADKYWSFWGIGIDVDVYTNKAARYDSSGLNANSYTFSATKMQRYFAGIGPSFKLQAGKLVAELNLRGGISYADGSAIKADAVFAGPLNMSMFNHAGYNKKHYGAAKAKASVNYYFTPKWAVQAGAYYLYHINSEAPYSYSEIIALPNNVNYVKDITSVSSYGVFAGVSYRIFPVKKKKQTQTLPPAAVLLKDIQVYVKDELTGQPLPDVTVALFNAAGKIAEAATDKNGKVVFPQTTQLDYTVKASLNDIAATYGTVDKEQYTAGDIVVTLTHNDPRFTLVGKAVNKTSGEAEGDVNVTLTNETKSSVRQASSKAGSGEFRFQLEGGSEFNVAGKKKNYLSNIEKISTKGLNRSQALYVQLELGVEEAVEGKEIRLEKIYYDLDRSDLRPDASSDLKKLILFLRDNPTLRIELSAHTDARGSDAHNLRLSQARAQSVVDYLVRNGISKDRMVAKGYGEMKPVNACTDCTEAAHQQNRRTEIKVL</sequence>
<dbReference type="Proteomes" id="UP000185003">
    <property type="component" value="Unassembled WGS sequence"/>
</dbReference>
<dbReference type="PROSITE" id="PS51123">
    <property type="entry name" value="OMPA_2"/>
    <property type="match status" value="1"/>
</dbReference>
<evidence type="ECO:0000256" key="4">
    <source>
        <dbReference type="PROSITE-ProRule" id="PRU00473"/>
    </source>
</evidence>
<dbReference type="STRING" id="536979.SAMN04488055_0691"/>
<dbReference type="PANTHER" id="PTHR30329:SF21">
    <property type="entry name" value="LIPOPROTEIN YIAD-RELATED"/>
    <property type="match status" value="1"/>
</dbReference>
<dbReference type="Gene3D" id="2.60.40.10">
    <property type="entry name" value="Immunoglobulins"/>
    <property type="match status" value="1"/>
</dbReference>
<reference evidence="7 8" key="1">
    <citation type="submission" date="2016-11" db="EMBL/GenBank/DDBJ databases">
        <authorList>
            <person name="Jaros S."/>
            <person name="Januszkiewicz K."/>
            <person name="Wedrychowicz H."/>
        </authorList>
    </citation>
    <scope>NUCLEOTIDE SEQUENCE [LARGE SCALE GENOMIC DNA]</scope>
    <source>
        <strain evidence="7 8">DSM 24787</strain>
    </source>
</reference>
<evidence type="ECO:0000259" key="6">
    <source>
        <dbReference type="PROSITE" id="PS51123"/>
    </source>
</evidence>
<keyword evidence="8" id="KW-1185">Reference proteome</keyword>
<dbReference type="SUPFAM" id="SSF49478">
    <property type="entry name" value="Cna protein B-type domain"/>
    <property type="match status" value="1"/>
</dbReference>
<dbReference type="OrthoDB" id="9809364at2"/>
<dbReference type="PRINTS" id="PR01021">
    <property type="entry name" value="OMPADOMAIN"/>
</dbReference>
<dbReference type="Gene3D" id="3.30.1330.60">
    <property type="entry name" value="OmpA-like domain"/>
    <property type="match status" value="1"/>
</dbReference>
<dbReference type="InterPro" id="IPR050330">
    <property type="entry name" value="Bact_OuterMem_StrucFunc"/>
</dbReference>
<dbReference type="InterPro" id="IPR036737">
    <property type="entry name" value="OmpA-like_sf"/>
</dbReference>
<feature type="domain" description="OmpA-like" evidence="6">
    <location>
        <begin position="424"/>
        <end position="538"/>
    </location>
</feature>
<dbReference type="SUPFAM" id="SSF103088">
    <property type="entry name" value="OmpA-like"/>
    <property type="match status" value="1"/>
</dbReference>
<dbReference type="GO" id="GO:0009279">
    <property type="term" value="C:cell outer membrane"/>
    <property type="evidence" value="ECO:0007669"/>
    <property type="project" value="UniProtKB-SubCell"/>
</dbReference>
<keyword evidence="3" id="KW-0998">Cell outer membrane</keyword>
<feature type="signal peptide" evidence="5">
    <location>
        <begin position="1"/>
        <end position="17"/>
    </location>
</feature>
<dbReference type="InterPro" id="IPR013783">
    <property type="entry name" value="Ig-like_fold"/>
</dbReference>
<name>A0A1N6DFC4_9BACT</name>
<evidence type="ECO:0000256" key="1">
    <source>
        <dbReference type="ARBA" id="ARBA00004442"/>
    </source>
</evidence>
<keyword evidence="5" id="KW-0732">Signal</keyword>
<evidence type="ECO:0000313" key="8">
    <source>
        <dbReference type="Proteomes" id="UP000185003"/>
    </source>
</evidence>
<dbReference type="Pfam" id="PF00691">
    <property type="entry name" value="OmpA"/>
    <property type="match status" value="1"/>
</dbReference>
<feature type="chain" id="PRO_5012975180" evidence="5">
    <location>
        <begin position="18"/>
        <end position="538"/>
    </location>
</feature>
<comment type="subcellular location">
    <subcellularLocation>
        <location evidence="1">Cell outer membrane</location>
    </subcellularLocation>
</comment>
<evidence type="ECO:0000313" key="7">
    <source>
        <dbReference type="EMBL" id="SIN69485.1"/>
    </source>
</evidence>
<evidence type="ECO:0000256" key="5">
    <source>
        <dbReference type="SAM" id="SignalP"/>
    </source>
</evidence>
<dbReference type="AlphaFoldDB" id="A0A1N6DFC4"/>
<dbReference type="EMBL" id="FSRA01000001">
    <property type="protein sequence ID" value="SIN69485.1"/>
    <property type="molecule type" value="Genomic_DNA"/>
</dbReference>
<dbReference type="CDD" id="cd07185">
    <property type="entry name" value="OmpA_C-like"/>
    <property type="match status" value="1"/>
</dbReference>
<evidence type="ECO:0000256" key="3">
    <source>
        <dbReference type="ARBA" id="ARBA00023237"/>
    </source>
</evidence>
<protein>
    <submittedName>
        <fullName evidence="7">Outer membrane protein OmpA</fullName>
    </submittedName>
</protein>
<dbReference type="PANTHER" id="PTHR30329">
    <property type="entry name" value="STATOR ELEMENT OF FLAGELLAR MOTOR COMPLEX"/>
    <property type="match status" value="1"/>
</dbReference>
<organism evidence="7 8">
    <name type="scientific">Chitinophaga niabensis</name>
    <dbReference type="NCBI Taxonomy" id="536979"/>
    <lineage>
        <taxon>Bacteria</taxon>
        <taxon>Pseudomonadati</taxon>
        <taxon>Bacteroidota</taxon>
        <taxon>Chitinophagia</taxon>
        <taxon>Chitinophagales</taxon>
        <taxon>Chitinophagaceae</taxon>
        <taxon>Chitinophaga</taxon>
    </lineage>
</organism>
<gene>
    <name evidence="7" type="ORF">SAMN04488055_0691</name>
</gene>
<accession>A0A1N6DFC4</accession>
<dbReference type="RefSeq" id="WP_074237866.1">
    <property type="nucleotide sequence ID" value="NZ_FSRA01000001.1"/>
</dbReference>
<dbReference type="InterPro" id="IPR006664">
    <property type="entry name" value="OMP_bac"/>
</dbReference>